<keyword evidence="1" id="KW-0808">Transferase</keyword>
<dbReference type="Proteomes" id="UP000224460">
    <property type="component" value="Unassembled WGS sequence"/>
</dbReference>
<keyword evidence="2" id="KW-1185">Reference proteome</keyword>
<proteinExistence type="predicted"/>
<comment type="caution">
    <text evidence="1">The sequence shown here is derived from an EMBL/GenBank/DDBJ whole genome shotgun (WGS) entry which is preliminary data.</text>
</comment>
<name>A0AC61DCB5_9FIRM</name>
<keyword evidence="1" id="KW-0489">Methyltransferase</keyword>
<protein>
    <submittedName>
        <fullName evidence="1">Methylase</fullName>
    </submittedName>
</protein>
<accession>A0AC61DCB5</accession>
<evidence type="ECO:0000313" key="1">
    <source>
        <dbReference type="EMBL" id="PHV70944.1"/>
    </source>
</evidence>
<sequence length="204" mass="24188">MRMAYLFKYYAGLYDGFMKKFNLDKNDEILKSLGNVEGKKILDIGGGTGTLANLLQLKGAEVTLIDPSLQMVQKAREKNKHIRIYAKVLEELEDELQEEYFDYIIIRDALHHMRRVDEVIKLSHRYLKEKGKILIWEFNSRTLKAKTIYCFERLCFERCHFFTPESLQLLCTPYFREEELQLSYGAEMLYKGEKRGKDEVNRTY</sequence>
<reference evidence="1" key="1">
    <citation type="submission" date="2017-10" db="EMBL/GenBank/DDBJ databases">
        <title>Genome sequence of cellulolytic Lachnospiraceae bacterium XHS1971 isolated from hotspring sediment.</title>
        <authorList>
            <person name="Vasudevan G."/>
            <person name="Joshi A.J."/>
            <person name="Hivarkar S."/>
            <person name="Lanjekar V.B."/>
            <person name="Dhakephalkar P.K."/>
            <person name="Dagar S."/>
        </authorList>
    </citation>
    <scope>NUCLEOTIDE SEQUENCE</scope>
    <source>
        <strain evidence="1">XHS1971</strain>
    </source>
</reference>
<dbReference type="EMBL" id="PEDL01000006">
    <property type="protein sequence ID" value="PHV70944.1"/>
    <property type="molecule type" value="Genomic_DNA"/>
</dbReference>
<gene>
    <name evidence="1" type="ORF">CS063_07955</name>
</gene>
<evidence type="ECO:0000313" key="2">
    <source>
        <dbReference type="Proteomes" id="UP000224460"/>
    </source>
</evidence>
<organism evidence="1 2">
    <name type="scientific">Sporanaerobium hydrogeniformans</name>
    <dbReference type="NCBI Taxonomy" id="3072179"/>
    <lineage>
        <taxon>Bacteria</taxon>
        <taxon>Bacillati</taxon>
        <taxon>Bacillota</taxon>
        <taxon>Clostridia</taxon>
        <taxon>Lachnospirales</taxon>
        <taxon>Lachnospiraceae</taxon>
        <taxon>Sporanaerobium</taxon>
    </lineage>
</organism>